<dbReference type="InterPro" id="IPR019554">
    <property type="entry name" value="Soluble_ligand-bd"/>
</dbReference>
<protein>
    <submittedName>
        <fullName evidence="2">Competence protein ComEA helix-hairpin-helix repeat protein</fullName>
    </submittedName>
</protein>
<organism evidence="2 3">
    <name type="scientific">Dethiobacter alkaliphilus AHT 1</name>
    <dbReference type="NCBI Taxonomy" id="555088"/>
    <lineage>
        <taxon>Bacteria</taxon>
        <taxon>Bacillati</taxon>
        <taxon>Bacillota</taxon>
        <taxon>Dethiobacteria</taxon>
        <taxon>Dethiobacterales</taxon>
        <taxon>Dethiobacteraceae</taxon>
        <taxon>Dethiobacter</taxon>
    </lineage>
</organism>
<name>C0GEP7_DETAL</name>
<dbReference type="Gene3D" id="1.10.150.280">
    <property type="entry name" value="AF1531-like domain"/>
    <property type="match status" value="1"/>
</dbReference>
<dbReference type="InterPro" id="IPR051675">
    <property type="entry name" value="Endo/Exo/Phosphatase_dom_1"/>
</dbReference>
<dbReference type="InterPro" id="IPR010994">
    <property type="entry name" value="RuvA_2-like"/>
</dbReference>
<evidence type="ECO:0000259" key="1">
    <source>
        <dbReference type="SMART" id="SM00278"/>
    </source>
</evidence>
<dbReference type="GO" id="GO:0015627">
    <property type="term" value="C:type II protein secretion system complex"/>
    <property type="evidence" value="ECO:0007669"/>
    <property type="project" value="TreeGrafter"/>
</dbReference>
<dbReference type="SMART" id="SM00278">
    <property type="entry name" value="HhH1"/>
    <property type="match status" value="2"/>
</dbReference>
<dbReference type="PANTHER" id="PTHR21180">
    <property type="entry name" value="ENDONUCLEASE/EXONUCLEASE/PHOSPHATASE FAMILY DOMAIN-CONTAINING PROTEIN 1"/>
    <property type="match status" value="1"/>
</dbReference>
<dbReference type="Proteomes" id="UP000006443">
    <property type="component" value="Unassembled WGS sequence"/>
</dbReference>
<evidence type="ECO:0000313" key="2">
    <source>
        <dbReference type="EMBL" id="EEG78079.1"/>
    </source>
</evidence>
<evidence type="ECO:0000313" key="3">
    <source>
        <dbReference type="Proteomes" id="UP000006443"/>
    </source>
</evidence>
<dbReference type="NCBIfam" id="TIGR00426">
    <property type="entry name" value="competence protein ComEA helix-hairpin-helix repeat region"/>
    <property type="match status" value="1"/>
</dbReference>
<dbReference type="InterPro" id="IPR004509">
    <property type="entry name" value="Competence_ComEA_HhH"/>
</dbReference>
<accession>C0GEP7</accession>
<dbReference type="InterPro" id="IPR003583">
    <property type="entry name" value="Hlx-hairpin-Hlx_DNA-bd_motif"/>
</dbReference>
<dbReference type="RefSeq" id="WP_008515374.1">
    <property type="nucleotide sequence ID" value="NZ_ACJM01000004.1"/>
</dbReference>
<dbReference type="GO" id="GO:0006281">
    <property type="term" value="P:DNA repair"/>
    <property type="evidence" value="ECO:0007669"/>
    <property type="project" value="InterPro"/>
</dbReference>
<feature type="domain" description="Helix-hairpin-helix DNA-binding motif class 1" evidence="1">
    <location>
        <begin position="169"/>
        <end position="188"/>
    </location>
</feature>
<dbReference type="STRING" id="555088.DealDRAFT_0956"/>
<dbReference type="Pfam" id="PF12836">
    <property type="entry name" value="HHH_3"/>
    <property type="match status" value="1"/>
</dbReference>
<dbReference type="eggNOG" id="COG1555">
    <property type="taxonomic scope" value="Bacteria"/>
</dbReference>
<proteinExistence type="predicted"/>
<dbReference type="Gene3D" id="3.10.560.10">
    <property type="entry name" value="Outer membrane lipoprotein wza domain like"/>
    <property type="match status" value="1"/>
</dbReference>
<dbReference type="Pfam" id="PF10531">
    <property type="entry name" value="SLBB"/>
    <property type="match status" value="1"/>
</dbReference>
<dbReference type="EMBL" id="ACJM01000004">
    <property type="protein sequence ID" value="EEG78079.1"/>
    <property type="molecule type" value="Genomic_DNA"/>
</dbReference>
<reference evidence="2 3" key="1">
    <citation type="submission" date="2009-02" db="EMBL/GenBank/DDBJ databases">
        <title>Sequencing of the draft genome and assembly of Dethiobacter alkaliphilus AHT 1.</title>
        <authorList>
            <consortium name="US DOE Joint Genome Institute (JGI-PGF)"/>
            <person name="Lucas S."/>
            <person name="Copeland A."/>
            <person name="Lapidus A."/>
            <person name="Glavina del Rio T."/>
            <person name="Dalin E."/>
            <person name="Tice H."/>
            <person name="Bruce D."/>
            <person name="Goodwin L."/>
            <person name="Pitluck S."/>
            <person name="Larimer F."/>
            <person name="Land M.L."/>
            <person name="Hauser L."/>
            <person name="Muyzer G."/>
        </authorList>
    </citation>
    <scope>NUCLEOTIDE SEQUENCE [LARGE SCALE GENOMIC DNA]</scope>
    <source>
        <strain evidence="2 3">AHT 1</strain>
    </source>
</reference>
<dbReference type="PANTHER" id="PTHR21180:SF32">
    <property type="entry name" value="ENDONUCLEASE_EXONUCLEASE_PHOSPHATASE FAMILY DOMAIN-CONTAINING PROTEIN 1"/>
    <property type="match status" value="1"/>
</dbReference>
<comment type="caution">
    <text evidence="2">The sequence shown here is derived from an EMBL/GenBank/DDBJ whole genome shotgun (WGS) entry which is preliminary data.</text>
</comment>
<dbReference type="OrthoDB" id="9790239at2"/>
<sequence>MLQMTRKEQIGALVLAGMLVLGLVIRFALTPKTPGEFVIEAPEESAGELEVNEVHEIMVHVAGAVQNPGVYTLSDGARIYEALEAAGGVLPDGDAHALNLAEPLYDGRRINVPFAEDVETPTGGVAESGKVNINTATAAELEALPGIGPAKAAAISSYREENGPFRSVEDLVQVSGIGVKTVESLKEHITLY</sequence>
<keyword evidence="3" id="KW-1185">Reference proteome</keyword>
<gene>
    <name evidence="2" type="ORF">DealDRAFT_0956</name>
</gene>
<dbReference type="AlphaFoldDB" id="C0GEP7"/>
<dbReference type="GO" id="GO:0003677">
    <property type="term" value="F:DNA binding"/>
    <property type="evidence" value="ECO:0007669"/>
    <property type="project" value="InterPro"/>
</dbReference>
<feature type="domain" description="Helix-hairpin-helix DNA-binding motif class 1" evidence="1">
    <location>
        <begin position="139"/>
        <end position="158"/>
    </location>
</feature>
<dbReference type="GO" id="GO:0015628">
    <property type="term" value="P:protein secretion by the type II secretion system"/>
    <property type="evidence" value="ECO:0007669"/>
    <property type="project" value="TreeGrafter"/>
</dbReference>
<dbReference type="SUPFAM" id="SSF47781">
    <property type="entry name" value="RuvA domain 2-like"/>
    <property type="match status" value="1"/>
</dbReference>